<comment type="caution">
    <text evidence="1">The sequence shown here is derived from an EMBL/GenBank/DDBJ whole genome shotgun (WGS) entry which is preliminary data.</text>
</comment>
<reference evidence="1 2" key="1">
    <citation type="submission" date="2018-08" db="EMBL/GenBank/DDBJ databases">
        <title>A genome reference for cultivated species of the human gut microbiota.</title>
        <authorList>
            <person name="Zou Y."/>
            <person name="Xue W."/>
            <person name="Luo G."/>
        </authorList>
    </citation>
    <scope>NUCLEOTIDE SEQUENCE [LARGE SCALE GENOMIC DNA]</scope>
    <source>
        <strain evidence="1 2">OM07-13</strain>
    </source>
</reference>
<dbReference type="EMBL" id="QSTP01000001">
    <property type="protein sequence ID" value="RGM75453.1"/>
    <property type="molecule type" value="Genomic_DNA"/>
</dbReference>
<gene>
    <name evidence="1" type="ORF">DXB99_02715</name>
</gene>
<accession>A0A3E4YLI8</accession>
<sequence>MLKKTNLLKVKETFKTLFLAVEIEPLLGGLVIQHPFSNSPMVNTMENGIINLVEKGKEKENFNIWKNTIYTLIDKSDNLTGLFLLLDKNWRLTALKFSKEYMSLEDFSEILGLSWIMAENPNGDVNVSVNTLIKWFRQADKHILMEDDDYKIWENLPDKLTLYRGISQHHNPKGLSWTKNLKTAEWFKNRFNSPDNYMLKAIVKKEDMICYLNSRGEDEIVVDTRHIISEKI</sequence>
<dbReference type="AlphaFoldDB" id="A0A3E4YLI8"/>
<name>A0A3E4YLI8_9FIRM</name>
<proteinExistence type="predicted"/>
<evidence type="ECO:0000313" key="2">
    <source>
        <dbReference type="Proteomes" id="UP000260758"/>
    </source>
</evidence>
<protein>
    <submittedName>
        <fullName evidence="1">Uncharacterized protein</fullName>
    </submittedName>
</protein>
<organism evidence="1 2">
    <name type="scientific">Agathobacter rectalis</name>
    <dbReference type="NCBI Taxonomy" id="39491"/>
    <lineage>
        <taxon>Bacteria</taxon>
        <taxon>Bacillati</taxon>
        <taxon>Bacillota</taxon>
        <taxon>Clostridia</taxon>
        <taxon>Lachnospirales</taxon>
        <taxon>Lachnospiraceae</taxon>
        <taxon>Agathobacter</taxon>
    </lineage>
</organism>
<dbReference type="Proteomes" id="UP000260758">
    <property type="component" value="Unassembled WGS sequence"/>
</dbReference>
<evidence type="ECO:0000313" key="1">
    <source>
        <dbReference type="EMBL" id="RGM75453.1"/>
    </source>
</evidence>
<dbReference type="RefSeq" id="WP_117718211.1">
    <property type="nucleotide sequence ID" value="NZ_QSTP01000001.1"/>
</dbReference>